<dbReference type="InterPro" id="IPR036480">
    <property type="entry name" value="CarbP_synth_ssu_N_sf"/>
</dbReference>
<accession>A0A502CJQ2</accession>
<dbReference type="GO" id="GO:0004088">
    <property type="term" value="F:carbamoyl-phosphate synthase (glutamine-hydrolyzing) activity"/>
    <property type="evidence" value="ECO:0007669"/>
    <property type="project" value="UniProtKB-UniRule"/>
</dbReference>
<dbReference type="InterPro" id="IPR002474">
    <property type="entry name" value="CarbamoylP_synth_ssu_N"/>
</dbReference>
<sequence length="427" mass="44808">MADANHSAAPNGATGVLVLANGEIAWGRGFGAEGQAVGEVCFHTAMTGYQEIMTDPSFAGQIVTFTFPHIGNVGANPDDVEADMPHALGMIVREDVTAPSSFRAVERLDGWMQRHARIGLSGIDTRALTRRIRAGGAPNGVIAHSPDGVFDVEALLAMARAWPGLEGMDLAKEVTRATHGGWGDDRAGGVWRLGFGYGESGAPRAGPSTGSGRTEEGGQGALLTPVRPELVEGRGQLNRPHVVAIDYGSKHNIFRNLVEAGAQVSVVPATASFEQVMALKPDGIFLSNGPGDPAATADYAVPVIRALLDTKLPLFGICLGHQLLGLALGATTTKMFQGHRGANHPVKRLSDGAVEITSMNHGFSVERDSLPAGVTETHVSLFDGSNAGIEIDGGRAFSVQYHPEASPGPQDSLYLFERFVGSLEPKP</sequence>
<dbReference type="AlphaFoldDB" id="A0A502CJQ2"/>
<dbReference type="InterPro" id="IPR035686">
    <property type="entry name" value="CPSase_GATase1"/>
</dbReference>
<feature type="region of interest" description="Disordered" evidence="12">
    <location>
        <begin position="201"/>
        <end position="220"/>
    </location>
</feature>
<dbReference type="NCBIfam" id="NF009475">
    <property type="entry name" value="PRK12838.1"/>
    <property type="match status" value="1"/>
</dbReference>
<evidence type="ECO:0000313" key="15">
    <source>
        <dbReference type="Proteomes" id="UP000318413"/>
    </source>
</evidence>
<dbReference type="CDD" id="cd01744">
    <property type="entry name" value="GATase1_CPSase"/>
    <property type="match status" value="1"/>
</dbReference>
<comment type="function">
    <text evidence="11">Small subunit of the glutamine-dependent carbamoyl phosphate synthetase (CPSase). CPSase catalyzes the formation of carbamoyl phosphate from the ammonia moiety of glutamine, carbonate, and phosphate donated by ATP, constituting the first step of 2 biosynthetic pathways, one leading to arginine and/or urea and the other to pyrimidine nucleotides. The small subunit (glutamine amidotransferase) binds and cleaves glutamine to supply the large subunit with the substrate ammonia.</text>
</comment>
<comment type="pathway">
    <text evidence="2 11">Amino-acid biosynthesis; L-arginine biosynthesis; carbamoyl phosphate from bicarbonate: step 1/1.</text>
</comment>
<comment type="catalytic activity">
    <reaction evidence="9 11">
        <text>hydrogencarbonate + L-glutamine + 2 ATP + H2O = carbamoyl phosphate + L-glutamate + 2 ADP + phosphate + 2 H(+)</text>
        <dbReference type="Rhea" id="RHEA:18633"/>
        <dbReference type="ChEBI" id="CHEBI:15377"/>
        <dbReference type="ChEBI" id="CHEBI:15378"/>
        <dbReference type="ChEBI" id="CHEBI:17544"/>
        <dbReference type="ChEBI" id="CHEBI:29985"/>
        <dbReference type="ChEBI" id="CHEBI:30616"/>
        <dbReference type="ChEBI" id="CHEBI:43474"/>
        <dbReference type="ChEBI" id="CHEBI:58228"/>
        <dbReference type="ChEBI" id="CHEBI:58359"/>
        <dbReference type="ChEBI" id="CHEBI:456216"/>
        <dbReference type="EC" id="6.3.5.5"/>
    </reaction>
</comment>
<dbReference type="GO" id="GO:0006207">
    <property type="term" value="P:'de novo' pyrimidine nucleobase biosynthetic process"/>
    <property type="evidence" value="ECO:0007669"/>
    <property type="project" value="InterPro"/>
</dbReference>
<feature type="region of interest" description="CPSase" evidence="11">
    <location>
        <begin position="1"/>
        <end position="240"/>
    </location>
</feature>
<evidence type="ECO:0000256" key="5">
    <source>
        <dbReference type="ARBA" id="ARBA00022741"/>
    </source>
</evidence>
<feature type="active site" description="Nucleophile" evidence="11">
    <location>
        <position position="318"/>
    </location>
</feature>
<evidence type="ECO:0000259" key="13">
    <source>
        <dbReference type="SMART" id="SM01097"/>
    </source>
</evidence>
<keyword evidence="11" id="KW-0028">Amino-acid biosynthesis</keyword>
<comment type="similarity">
    <text evidence="3 11">Belongs to the CarA family.</text>
</comment>
<feature type="binding site" evidence="11">
    <location>
        <position position="289"/>
    </location>
    <ligand>
        <name>L-glutamine</name>
        <dbReference type="ChEBI" id="CHEBI:58359"/>
    </ligand>
</feature>
<dbReference type="GO" id="GO:0044205">
    <property type="term" value="P:'de novo' UMP biosynthetic process"/>
    <property type="evidence" value="ECO:0007669"/>
    <property type="project" value="UniProtKB-UniRule"/>
</dbReference>
<dbReference type="EC" id="6.3.5.5" evidence="11"/>
<reference evidence="14 15" key="1">
    <citation type="journal article" date="2019" name="Environ. Microbiol.">
        <title>Species interactions and distinct microbial communities in high Arctic permafrost affected cryosols are associated with the CH4 and CO2 gas fluxes.</title>
        <authorList>
            <person name="Altshuler I."/>
            <person name="Hamel J."/>
            <person name="Turney S."/>
            <person name="Magnuson E."/>
            <person name="Levesque R."/>
            <person name="Greer C."/>
            <person name="Whyte L.G."/>
        </authorList>
    </citation>
    <scope>NUCLEOTIDE SEQUENCE [LARGE SCALE GENOMIC DNA]</scope>
    <source>
        <strain evidence="14 15">S5.1</strain>
    </source>
</reference>
<dbReference type="GO" id="GO:0005524">
    <property type="term" value="F:ATP binding"/>
    <property type="evidence" value="ECO:0007669"/>
    <property type="project" value="UniProtKB-UniRule"/>
</dbReference>
<proteinExistence type="inferred from homology"/>
<dbReference type="GO" id="GO:0006526">
    <property type="term" value="P:L-arginine biosynthetic process"/>
    <property type="evidence" value="ECO:0007669"/>
    <property type="project" value="UniProtKB-UniRule"/>
</dbReference>
<feature type="domain" description="Carbamoyl-phosphate synthase small subunit N-terminal" evidence="13">
    <location>
        <begin position="13"/>
        <end position="143"/>
    </location>
</feature>
<gene>
    <name evidence="11" type="primary">carA</name>
    <name evidence="14" type="ORF">EAH84_09085</name>
</gene>
<evidence type="ECO:0000256" key="10">
    <source>
        <dbReference type="ARBA" id="ARBA00049285"/>
    </source>
</evidence>
<feature type="binding site" evidence="11">
    <location>
        <position position="291"/>
    </location>
    <ligand>
        <name>L-glutamine</name>
        <dbReference type="ChEBI" id="CHEBI:58359"/>
    </ligand>
</feature>
<evidence type="ECO:0000256" key="2">
    <source>
        <dbReference type="ARBA" id="ARBA00005077"/>
    </source>
</evidence>
<evidence type="ECO:0000256" key="11">
    <source>
        <dbReference type="HAMAP-Rule" id="MF_01209"/>
    </source>
</evidence>
<dbReference type="PRINTS" id="PR00097">
    <property type="entry name" value="ANTSNTHASEII"/>
</dbReference>
<keyword evidence="5 11" id="KW-0547">Nucleotide-binding</keyword>
<evidence type="ECO:0000256" key="4">
    <source>
        <dbReference type="ARBA" id="ARBA00022598"/>
    </source>
</evidence>
<dbReference type="OrthoDB" id="9804328at2"/>
<feature type="binding site" evidence="11">
    <location>
        <position position="319"/>
    </location>
    <ligand>
        <name>L-glutamine</name>
        <dbReference type="ChEBI" id="CHEBI:58359"/>
    </ligand>
</feature>
<keyword evidence="15" id="KW-1185">Reference proteome</keyword>
<comment type="subunit">
    <text evidence="11">Composed of two chains; the small (or glutamine) chain promotes the hydrolysis of glutamine to ammonia, which is used by the large (or ammonia) chain to synthesize carbamoyl phosphate. Tetramer of heterodimers (alpha,beta)4.</text>
</comment>
<dbReference type="InterPro" id="IPR029062">
    <property type="entry name" value="Class_I_gatase-like"/>
</dbReference>
<evidence type="ECO:0000256" key="6">
    <source>
        <dbReference type="ARBA" id="ARBA00022840"/>
    </source>
</evidence>
<keyword evidence="7 11" id="KW-0315">Glutamine amidotransferase</keyword>
<organism evidence="14 15">
    <name type="scientific">Sphingomonas oligophenolica</name>
    <dbReference type="NCBI Taxonomy" id="301154"/>
    <lineage>
        <taxon>Bacteria</taxon>
        <taxon>Pseudomonadati</taxon>
        <taxon>Pseudomonadota</taxon>
        <taxon>Alphaproteobacteria</taxon>
        <taxon>Sphingomonadales</taxon>
        <taxon>Sphingomonadaceae</taxon>
        <taxon>Sphingomonas</taxon>
    </lineage>
</organism>
<evidence type="ECO:0000256" key="9">
    <source>
        <dbReference type="ARBA" id="ARBA00048816"/>
    </source>
</evidence>
<evidence type="ECO:0000256" key="1">
    <source>
        <dbReference type="ARBA" id="ARBA00004812"/>
    </source>
</evidence>
<dbReference type="UniPathway" id="UPA00068">
    <property type="reaction ID" value="UER00171"/>
</dbReference>
<dbReference type="SUPFAM" id="SSF52317">
    <property type="entry name" value="Class I glutamine amidotransferase-like"/>
    <property type="match status" value="1"/>
</dbReference>
<feature type="active site" evidence="11">
    <location>
        <position position="404"/>
    </location>
</feature>
<feature type="binding site" evidence="11">
    <location>
        <position position="362"/>
    </location>
    <ligand>
        <name>L-glutamine</name>
        <dbReference type="ChEBI" id="CHEBI:58359"/>
    </ligand>
</feature>
<dbReference type="PANTHER" id="PTHR43418">
    <property type="entry name" value="MULTIFUNCTIONAL TRYPTOPHAN BIOSYNTHESIS PROTEIN-RELATED"/>
    <property type="match status" value="1"/>
</dbReference>
<dbReference type="FunFam" id="3.50.30.20:FF:000001">
    <property type="entry name" value="Carbamoyl-phosphate synthase small chain"/>
    <property type="match status" value="1"/>
</dbReference>
<dbReference type="GO" id="GO:0006541">
    <property type="term" value="P:glutamine metabolic process"/>
    <property type="evidence" value="ECO:0007669"/>
    <property type="project" value="InterPro"/>
</dbReference>
<evidence type="ECO:0000313" key="14">
    <source>
        <dbReference type="EMBL" id="TPG12319.1"/>
    </source>
</evidence>
<name>A0A502CJQ2_9SPHN</name>
<dbReference type="PROSITE" id="PS51273">
    <property type="entry name" value="GATASE_TYPE_1"/>
    <property type="match status" value="1"/>
</dbReference>
<dbReference type="Pfam" id="PF00117">
    <property type="entry name" value="GATase"/>
    <property type="match status" value="1"/>
</dbReference>
<dbReference type="PANTHER" id="PTHR43418:SF7">
    <property type="entry name" value="CARBAMOYL-PHOSPHATE SYNTHASE SMALL CHAIN"/>
    <property type="match status" value="1"/>
</dbReference>
<feature type="binding site" evidence="11">
    <location>
        <position position="57"/>
    </location>
    <ligand>
        <name>L-glutamine</name>
        <dbReference type="ChEBI" id="CHEBI:58359"/>
    </ligand>
</feature>
<dbReference type="SUPFAM" id="SSF52021">
    <property type="entry name" value="Carbamoyl phosphate synthetase, small subunit N-terminal domain"/>
    <property type="match status" value="1"/>
</dbReference>
<feature type="active site" evidence="11">
    <location>
        <position position="402"/>
    </location>
</feature>
<keyword evidence="8 11" id="KW-0665">Pyrimidine biosynthesis</keyword>
<feature type="binding site" evidence="11">
    <location>
        <position position="363"/>
    </location>
    <ligand>
        <name>L-glutamine</name>
        <dbReference type="ChEBI" id="CHEBI:58359"/>
    </ligand>
</feature>
<dbReference type="PRINTS" id="PR00096">
    <property type="entry name" value="GATASE"/>
</dbReference>
<dbReference type="Proteomes" id="UP000318413">
    <property type="component" value="Unassembled WGS sequence"/>
</dbReference>
<dbReference type="InterPro" id="IPR006274">
    <property type="entry name" value="CarbamoylP_synth_ssu"/>
</dbReference>
<evidence type="ECO:0000256" key="7">
    <source>
        <dbReference type="ARBA" id="ARBA00022962"/>
    </source>
</evidence>
<comment type="catalytic activity">
    <reaction evidence="10 11">
        <text>L-glutamine + H2O = L-glutamate + NH4(+)</text>
        <dbReference type="Rhea" id="RHEA:15889"/>
        <dbReference type="ChEBI" id="CHEBI:15377"/>
        <dbReference type="ChEBI" id="CHEBI:28938"/>
        <dbReference type="ChEBI" id="CHEBI:29985"/>
        <dbReference type="ChEBI" id="CHEBI:58359"/>
    </reaction>
</comment>
<dbReference type="UniPathway" id="UPA00070">
    <property type="reaction ID" value="UER00115"/>
</dbReference>
<keyword evidence="6 11" id="KW-0067">ATP-binding</keyword>
<feature type="binding site" evidence="11">
    <location>
        <position position="322"/>
    </location>
    <ligand>
        <name>L-glutamine</name>
        <dbReference type="ChEBI" id="CHEBI:58359"/>
    </ligand>
</feature>
<dbReference type="NCBIfam" id="TIGR01368">
    <property type="entry name" value="CPSaseIIsmall"/>
    <property type="match status" value="1"/>
</dbReference>
<dbReference type="Gene3D" id="3.40.50.880">
    <property type="match status" value="1"/>
</dbReference>
<dbReference type="GO" id="GO:0004359">
    <property type="term" value="F:glutaminase activity"/>
    <property type="evidence" value="ECO:0007669"/>
    <property type="project" value="RHEA"/>
</dbReference>
<keyword evidence="11" id="KW-0055">Arginine biosynthesis</keyword>
<comment type="pathway">
    <text evidence="1 11">Pyrimidine metabolism; UMP biosynthesis via de novo pathway; (S)-dihydroorotate from bicarbonate: step 1/3.</text>
</comment>
<dbReference type="InterPro" id="IPR050472">
    <property type="entry name" value="Anth_synth/Amidotransfase"/>
</dbReference>
<dbReference type="Pfam" id="PF00988">
    <property type="entry name" value="CPSase_sm_chain"/>
    <property type="match status" value="1"/>
</dbReference>
<dbReference type="InterPro" id="IPR017926">
    <property type="entry name" value="GATASE"/>
</dbReference>
<keyword evidence="4 11" id="KW-0436">Ligase</keyword>
<dbReference type="RefSeq" id="WP_140870982.1">
    <property type="nucleotide sequence ID" value="NZ_RCZK01000006.1"/>
</dbReference>
<protein>
    <recommendedName>
        <fullName evidence="11">Carbamoyl phosphate synthase small chain</fullName>
        <ecNumber evidence="11">6.3.5.5</ecNumber>
    </recommendedName>
    <alternativeName>
        <fullName evidence="11">Carbamoyl phosphate synthetase glutamine chain</fullName>
    </alternativeName>
</protein>
<evidence type="ECO:0000256" key="12">
    <source>
        <dbReference type="SAM" id="MobiDB-lite"/>
    </source>
</evidence>
<dbReference type="Gene3D" id="3.50.30.20">
    <property type="entry name" value="Carbamoyl-phosphate synthase small subunit, N-terminal domain"/>
    <property type="match status" value="1"/>
</dbReference>
<feature type="binding site" evidence="11">
    <location>
        <position position="360"/>
    </location>
    <ligand>
        <name>L-glutamine</name>
        <dbReference type="ChEBI" id="CHEBI:58359"/>
    </ligand>
</feature>
<dbReference type="EMBL" id="RCZK01000006">
    <property type="protein sequence ID" value="TPG12319.1"/>
    <property type="molecule type" value="Genomic_DNA"/>
</dbReference>
<dbReference type="HAMAP" id="MF_01209">
    <property type="entry name" value="CPSase_S_chain"/>
    <property type="match status" value="1"/>
</dbReference>
<dbReference type="SMART" id="SM01097">
    <property type="entry name" value="CPSase_sm_chain"/>
    <property type="match status" value="1"/>
</dbReference>
<comment type="caution">
    <text evidence="14">The sequence shown here is derived from an EMBL/GenBank/DDBJ whole genome shotgun (WGS) entry which is preliminary data.</text>
</comment>
<dbReference type="PRINTS" id="PR00099">
    <property type="entry name" value="CPSGATASE"/>
</dbReference>
<evidence type="ECO:0000256" key="3">
    <source>
        <dbReference type="ARBA" id="ARBA00007800"/>
    </source>
</evidence>
<evidence type="ECO:0000256" key="8">
    <source>
        <dbReference type="ARBA" id="ARBA00022975"/>
    </source>
</evidence>